<feature type="transmembrane region" description="Helical" evidence="8">
    <location>
        <begin position="133"/>
        <end position="153"/>
    </location>
</feature>
<accession>A0A366EPJ2</accession>
<protein>
    <submittedName>
        <fullName evidence="10">Putative MFS family arabinose efflux permease</fullName>
    </submittedName>
</protein>
<dbReference type="PROSITE" id="PS50850">
    <property type="entry name" value="MFS"/>
    <property type="match status" value="1"/>
</dbReference>
<keyword evidence="6 8" id="KW-1133">Transmembrane helix</keyword>
<comment type="similarity">
    <text evidence="2">Belongs to the major facilitator superfamily.</text>
</comment>
<feature type="domain" description="Major facilitator superfamily (MFS) profile" evidence="9">
    <location>
        <begin position="10"/>
        <end position="382"/>
    </location>
</feature>
<comment type="subcellular location">
    <subcellularLocation>
        <location evidence="1">Cell membrane</location>
        <topology evidence="1">Multi-pass membrane protein</topology>
    </subcellularLocation>
</comment>
<dbReference type="Gene3D" id="1.20.1720.10">
    <property type="entry name" value="Multidrug resistance protein D"/>
    <property type="match status" value="1"/>
</dbReference>
<dbReference type="InterPro" id="IPR020846">
    <property type="entry name" value="MFS_dom"/>
</dbReference>
<dbReference type="SUPFAM" id="SSF103473">
    <property type="entry name" value="MFS general substrate transporter"/>
    <property type="match status" value="1"/>
</dbReference>
<dbReference type="Pfam" id="PF07690">
    <property type="entry name" value="MFS_1"/>
    <property type="match status" value="1"/>
</dbReference>
<evidence type="ECO:0000256" key="2">
    <source>
        <dbReference type="ARBA" id="ARBA00008335"/>
    </source>
</evidence>
<keyword evidence="4" id="KW-1003">Cell membrane</keyword>
<feature type="transmembrane region" description="Helical" evidence="8">
    <location>
        <begin position="210"/>
        <end position="228"/>
    </location>
</feature>
<evidence type="ECO:0000259" key="9">
    <source>
        <dbReference type="PROSITE" id="PS50850"/>
    </source>
</evidence>
<dbReference type="PANTHER" id="PTHR43271">
    <property type="entry name" value="BLL2771 PROTEIN"/>
    <property type="match status" value="1"/>
</dbReference>
<evidence type="ECO:0000256" key="8">
    <source>
        <dbReference type="SAM" id="Phobius"/>
    </source>
</evidence>
<feature type="transmembrane region" description="Helical" evidence="8">
    <location>
        <begin position="296"/>
        <end position="320"/>
    </location>
</feature>
<evidence type="ECO:0000256" key="6">
    <source>
        <dbReference type="ARBA" id="ARBA00022989"/>
    </source>
</evidence>
<dbReference type="AlphaFoldDB" id="A0A366EPJ2"/>
<feature type="transmembrane region" description="Helical" evidence="8">
    <location>
        <begin position="271"/>
        <end position="290"/>
    </location>
</feature>
<evidence type="ECO:0000256" key="3">
    <source>
        <dbReference type="ARBA" id="ARBA00022448"/>
    </source>
</evidence>
<dbReference type="InterPro" id="IPR011701">
    <property type="entry name" value="MFS"/>
</dbReference>
<feature type="transmembrane region" description="Helical" evidence="8">
    <location>
        <begin position="332"/>
        <end position="353"/>
    </location>
</feature>
<feature type="transmembrane region" description="Helical" evidence="8">
    <location>
        <begin position="359"/>
        <end position="378"/>
    </location>
</feature>
<feature type="transmembrane region" description="Helical" evidence="8">
    <location>
        <begin position="12"/>
        <end position="35"/>
    </location>
</feature>
<comment type="caution">
    <text evidence="10">The sequence shown here is derived from an EMBL/GenBank/DDBJ whole genome shotgun (WGS) entry which is preliminary data.</text>
</comment>
<reference evidence="10 11" key="1">
    <citation type="submission" date="2018-06" db="EMBL/GenBank/DDBJ databases">
        <title>Freshwater and sediment microbial communities from various areas in North America, analyzing microbe dynamics in response to fracking.</title>
        <authorList>
            <person name="Lamendella R."/>
        </authorList>
    </citation>
    <scope>NUCLEOTIDE SEQUENCE [LARGE SCALE GENOMIC DNA]</scope>
    <source>
        <strain evidence="10 11">97B</strain>
    </source>
</reference>
<name>A0A366EPJ2_9BACI</name>
<keyword evidence="7 8" id="KW-0472">Membrane</keyword>
<organism evidence="10 11">
    <name type="scientific">Rossellomorea aquimaris</name>
    <dbReference type="NCBI Taxonomy" id="189382"/>
    <lineage>
        <taxon>Bacteria</taxon>
        <taxon>Bacillati</taxon>
        <taxon>Bacillota</taxon>
        <taxon>Bacilli</taxon>
        <taxon>Bacillales</taxon>
        <taxon>Bacillaceae</taxon>
        <taxon>Rossellomorea</taxon>
    </lineage>
</organism>
<evidence type="ECO:0000256" key="7">
    <source>
        <dbReference type="ARBA" id="ARBA00023136"/>
    </source>
</evidence>
<feature type="transmembrane region" description="Helical" evidence="8">
    <location>
        <begin position="101"/>
        <end position="121"/>
    </location>
</feature>
<keyword evidence="5 8" id="KW-0812">Transmembrane</keyword>
<evidence type="ECO:0000256" key="4">
    <source>
        <dbReference type="ARBA" id="ARBA00022475"/>
    </source>
</evidence>
<evidence type="ECO:0000256" key="1">
    <source>
        <dbReference type="ARBA" id="ARBA00004651"/>
    </source>
</evidence>
<dbReference type="InterPro" id="IPR036259">
    <property type="entry name" value="MFS_trans_sf"/>
</dbReference>
<evidence type="ECO:0000313" key="10">
    <source>
        <dbReference type="EMBL" id="RBP03610.1"/>
    </source>
</evidence>
<evidence type="ECO:0000256" key="5">
    <source>
        <dbReference type="ARBA" id="ARBA00022692"/>
    </source>
</evidence>
<sequence>MLMDQYFNRIASVLVVMAIMVACNIYTFIPIYGNIASSLSIAQSEVVMAGSSFIFFYACGLLTFANSADRFGKKEILVWGMLASAVSTGLVGLAGDFWSLFFIRGIQGFCLGSFAPVAFAYTYDLFSGRKRTLLLAFINSGFLFAGLLGQLLSEGITRYSNWTIVFFFFAVVYVSLFVMGKQTLPATSTRSVSVTHQIVTIYKLLLRKELLYCYGIVFTLLASFVAYYDSLTRYLSGDSNLLFLLRAVGLIGVSLSLFTGRLLEAKGVYKTLFMGVTISIASVLIAFIYVHKSEPFIIVLSSVLFVSAISLLIPTVITLIGDMSGDDRSQALSLYSFILLGGTSIAPIVIMKLTYVQSLSLLLGCFLFHAWMSGLLYVERRRWRMRA</sequence>
<dbReference type="PANTHER" id="PTHR43271:SF2">
    <property type="entry name" value="BLL2771 PROTEIN"/>
    <property type="match status" value="1"/>
</dbReference>
<gene>
    <name evidence="10" type="ORF">DET59_10830</name>
</gene>
<dbReference type="EMBL" id="QNRJ01000008">
    <property type="protein sequence ID" value="RBP03610.1"/>
    <property type="molecule type" value="Genomic_DNA"/>
</dbReference>
<dbReference type="GO" id="GO:0022857">
    <property type="term" value="F:transmembrane transporter activity"/>
    <property type="evidence" value="ECO:0007669"/>
    <property type="project" value="InterPro"/>
</dbReference>
<evidence type="ECO:0000313" key="11">
    <source>
        <dbReference type="Proteomes" id="UP000252118"/>
    </source>
</evidence>
<feature type="transmembrane region" description="Helical" evidence="8">
    <location>
        <begin position="240"/>
        <end position="259"/>
    </location>
</feature>
<dbReference type="GO" id="GO:0005886">
    <property type="term" value="C:plasma membrane"/>
    <property type="evidence" value="ECO:0007669"/>
    <property type="project" value="UniProtKB-SubCell"/>
</dbReference>
<dbReference type="Proteomes" id="UP000252118">
    <property type="component" value="Unassembled WGS sequence"/>
</dbReference>
<keyword evidence="3" id="KW-0813">Transport</keyword>
<feature type="transmembrane region" description="Helical" evidence="8">
    <location>
        <begin position="76"/>
        <end position="95"/>
    </location>
</feature>
<feature type="transmembrane region" description="Helical" evidence="8">
    <location>
        <begin position="159"/>
        <end position="180"/>
    </location>
</feature>
<feature type="transmembrane region" description="Helical" evidence="8">
    <location>
        <begin position="47"/>
        <end position="64"/>
    </location>
</feature>
<proteinExistence type="inferred from homology"/>